<organism evidence="4 5">
    <name type="scientific">Citrus x changshan-huyou</name>
    <dbReference type="NCBI Taxonomy" id="2935761"/>
    <lineage>
        <taxon>Eukaryota</taxon>
        <taxon>Viridiplantae</taxon>
        <taxon>Streptophyta</taxon>
        <taxon>Embryophyta</taxon>
        <taxon>Tracheophyta</taxon>
        <taxon>Spermatophyta</taxon>
        <taxon>Magnoliopsida</taxon>
        <taxon>eudicotyledons</taxon>
        <taxon>Gunneridae</taxon>
        <taxon>Pentapetalae</taxon>
        <taxon>rosids</taxon>
        <taxon>malvids</taxon>
        <taxon>Sapindales</taxon>
        <taxon>Rutaceae</taxon>
        <taxon>Aurantioideae</taxon>
        <taxon>Citrus</taxon>
    </lineage>
</organism>
<evidence type="ECO:0000256" key="1">
    <source>
        <dbReference type="ARBA" id="ARBA00022837"/>
    </source>
</evidence>
<dbReference type="GO" id="GO:0005509">
    <property type="term" value="F:calcium ion binding"/>
    <property type="evidence" value="ECO:0007669"/>
    <property type="project" value="InterPro"/>
</dbReference>
<name>A0AAP0MFD5_9ROSI</name>
<dbReference type="Pfam" id="PF13833">
    <property type="entry name" value="EF-hand_8"/>
    <property type="match status" value="1"/>
</dbReference>
<gene>
    <name evidence="4" type="ORF">WN944_001781</name>
</gene>
<evidence type="ECO:0000313" key="4">
    <source>
        <dbReference type="EMBL" id="KAK9209415.1"/>
    </source>
</evidence>
<dbReference type="InterPro" id="IPR018247">
    <property type="entry name" value="EF_Hand_1_Ca_BS"/>
</dbReference>
<accession>A0AAP0MFD5</accession>
<sequence>MINRLGTEGFISELCNGFQLLMDGEKGLITFESLKRNSLLLGLNDMMDDEIMCMLNEGDLDGDGALSQFEFCILMVRLSPGLMEGSPEWMIEDLYIKPRTRGCAGQRWRIGSLFGAARTRGCDGRERTREYELRRKTVASREPKLMSSVGGESRRLLAARS</sequence>
<dbReference type="PROSITE" id="PS50222">
    <property type="entry name" value="EF_HAND_2"/>
    <property type="match status" value="1"/>
</dbReference>
<evidence type="ECO:0000313" key="5">
    <source>
        <dbReference type="Proteomes" id="UP001428341"/>
    </source>
</evidence>
<evidence type="ECO:0000259" key="3">
    <source>
        <dbReference type="PROSITE" id="PS50222"/>
    </source>
</evidence>
<dbReference type="PANTHER" id="PTHR47319:SF2">
    <property type="entry name" value="CALCIUM-BINDING PROTEIN PBP1-LIKE"/>
    <property type="match status" value="1"/>
</dbReference>
<feature type="region of interest" description="Disordered" evidence="2">
    <location>
        <begin position="142"/>
        <end position="161"/>
    </location>
</feature>
<dbReference type="Proteomes" id="UP001428341">
    <property type="component" value="Unassembled WGS sequence"/>
</dbReference>
<dbReference type="EMBL" id="JBCGBO010000004">
    <property type="protein sequence ID" value="KAK9209415.1"/>
    <property type="molecule type" value="Genomic_DNA"/>
</dbReference>
<dbReference type="PROSITE" id="PS00018">
    <property type="entry name" value="EF_HAND_1"/>
    <property type="match status" value="1"/>
</dbReference>
<feature type="domain" description="EF-hand" evidence="3">
    <location>
        <begin position="46"/>
        <end position="81"/>
    </location>
</feature>
<keyword evidence="1" id="KW-0106">Calcium</keyword>
<protein>
    <recommendedName>
        <fullName evidence="3">EF-hand domain-containing protein</fullName>
    </recommendedName>
</protein>
<reference evidence="4 5" key="1">
    <citation type="submission" date="2024-05" db="EMBL/GenBank/DDBJ databases">
        <title>Haplotype-resolved chromosome-level genome assembly of Huyou (Citrus changshanensis).</title>
        <authorList>
            <person name="Miao C."/>
            <person name="Chen W."/>
            <person name="Wu Y."/>
            <person name="Wang L."/>
            <person name="Zhao S."/>
            <person name="Grierson D."/>
            <person name="Xu C."/>
            <person name="Chen K."/>
        </authorList>
    </citation>
    <scope>NUCLEOTIDE SEQUENCE [LARGE SCALE GENOMIC DNA]</scope>
    <source>
        <strain evidence="4">01-14</strain>
        <tissue evidence="4">Leaf</tissue>
    </source>
</reference>
<keyword evidence="5" id="KW-1185">Reference proteome</keyword>
<dbReference type="AlphaFoldDB" id="A0AAP0MFD5"/>
<dbReference type="PANTHER" id="PTHR47319">
    <property type="entry name" value="CALCIUM-BINDING PROTEIN KIC"/>
    <property type="match status" value="1"/>
</dbReference>
<proteinExistence type="predicted"/>
<dbReference type="InterPro" id="IPR011992">
    <property type="entry name" value="EF-hand-dom_pair"/>
</dbReference>
<dbReference type="InterPro" id="IPR044205">
    <property type="entry name" value="KIC/PBP1/KRP1"/>
</dbReference>
<dbReference type="SUPFAM" id="SSF47473">
    <property type="entry name" value="EF-hand"/>
    <property type="match status" value="1"/>
</dbReference>
<evidence type="ECO:0000256" key="2">
    <source>
        <dbReference type="SAM" id="MobiDB-lite"/>
    </source>
</evidence>
<dbReference type="Gene3D" id="1.10.238.10">
    <property type="entry name" value="EF-hand"/>
    <property type="match status" value="1"/>
</dbReference>
<comment type="caution">
    <text evidence="4">The sequence shown here is derived from an EMBL/GenBank/DDBJ whole genome shotgun (WGS) entry which is preliminary data.</text>
</comment>
<dbReference type="InterPro" id="IPR002048">
    <property type="entry name" value="EF_hand_dom"/>
</dbReference>